<dbReference type="EMBL" id="RJUF01000014">
    <property type="protein sequence ID" value="MCP9762711.1"/>
    <property type="molecule type" value="Genomic_DNA"/>
</dbReference>
<feature type="compositionally biased region" description="Basic and acidic residues" evidence="1">
    <location>
        <begin position="163"/>
        <end position="175"/>
    </location>
</feature>
<evidence type="ECO:0000313" key="3">
    <source>
        <dbReference type="Proteomes" id="UP001204144"/>
    </source>
</evidence>
<evidence type="ECO:0008006" key="4">
    <source>
        <dbReference type="Google" id="ProtNLM"/>
    </source>
</evidence>
<dbReference type="Proteomes" id="UP001204144">
    <property type="component" value="Unassembled WGS sequence"/>
</dbReference>
<reference evidence="2 3" key="1">
    <citation type="submission" date="2018-11" db="EMBL/GenBank/DDBJ databases">
        <title>Novel bacteria species description.</title>
        <authorList>
            <person name="Han J.-H."/>
        </authorList>
    </citation>
    <scope>NUCLEOTIDE SEQUENCE [LARGE SCALE GENOMIC DNA]</scope>
    <source>
        <strain evidence="2 3">KCTC23259</strain>
    </source>
</reference>
<keyword evidence="3" id="KW-1185">Reference proteome</keyword>
<feature type="compositionally biased region" description="Polar residues" evidence="1">
    <location>
        <begin position="152"/>
        <end position="161"/>
    </location>
</feature>
<dbReference type="Gene3D" id="1.25.40.10">
    <property type="entry name" value="Tetratricopeptide repeat domain"/>
    <property type="match status" value="1"/>
</dbReference>
<feature type="region of interest" description="Disordered" evidence="1">
    <location>
        <begin position="143"/>
        <end position="175"/>
    </location>
</feature>
<dbReference type="InterPro" id="IPR011990">
    <property type="entry name" value="TPR-like_helical_dom_sf"/>
</dbReference>
<proteinExistence type="predicted"/>
<gene>
    <name evidence="2" type="ORF">EGI31_07060</name>
</gene>
<evidence type="ECO:0000256" key="1">
    <source>
        <dbReference type="SAM" id="MobiDB-lite"/>
    </source>
</evidence>
<organism evidence="2 3">
    <name type="scientific">Lacihabitans soyangensis</name>
    <dbReference type="NCBI Taxonomy" id="869394"/>
    <lineage>
        <taxon>Bacteria</taxon>
        <taxon>Pseudomonadati</taxon>
        <taxon>Bacteroidota</taxon>
        <taxon>Cytophagia</taxon>
        <taxon>Cytophagales</taxon>
        <taxon>Leadbetterellaceae</taxon>
        <taxon>Lacihabitans</taxon>
    </lineage>
</organism>
<protein>
    <recommendedName>
        <fullName evidence="4">Tetratricopeptide repeat protein</fullName>
    </recommendedName>
</protein>
<dbReference type="SUPFAM" id="SSF48452">
    <property type="entry name" value="TPR-like"/>
    <property type="match status" value="1"/>
</dbReference>
<name>A0AAE3KU06_9BACT</name>
<evidence type="ECO:0000313" key="2">
    <source>
        <dbReference type="EMBL" id="MCP9762711.1"/>
    </source>
</evidence>
<sequence length="213" mass="24996">MYQFIYHIIYFLINPQFFTNIEQKNTFKMEFNLAFRKGDFKKSIAVFEEIEKVNRLIEPELRLDAAHAYFVTNDTLNARINYEHTQDLPNALQASQSCNQLGVLAIIRGDSSTGLKYFKRAIEKNIDLEQARYNYELISKLYKPKGSPPPEQQQSKQNQEILASDKKEQDFDEYTSKKISKEKALQLLEDLKNSEVKILISKKNSKQNLEKDW</sequence>
<accession>A0AAE3KU06</accession>
<comment type="caution">
    <text evidence="2">The sequence shown here is derived from an EMBL/GenBank/DDBJ whole genome shotgun (WGS) entry which is preliminary data.</text>
</comment>
<dbReference type="AlphaFoldDB" id="A0AAE3KU06"/>